<dbReference type="Proteomes" id="UP000332933">
    <property type="component" value="Unassembled WGS sequence"/>
</dbReference>
<dbReference type="EMBL" id="VJMH01000822">
    <property type="protein sequence ID" value="KAF0714334.1"/>
    <property type="molecule type" value="Genomic_DNA"/>
</dbReference>
<name>A0A485KBI6_9STRA</name>
<keyword evidence="2" id="KW-1015">Disulfide bond</keyword>
<keyword evidence="8" id="KW-1185">Reference proteome</keyword>
<dbReference type="Gene3D" id="3.50.4.10">
    <property type="entry name" value="Hepatocyte Growth Factor"/>
    <property type="match status" value="4"/>
</dbReference>
<evidence type="ECO:0000313" key="7">
    <source>
        <dbReference type="EMBL" id="VFT81050.1"/>
    </source>
</evidence>
<evidence type="ECO:0000259" key="5">
    <source>
        <dbReference type="SMART" id="SM00223"/>
    </source>
</evidence>
<dbReference type="PANTHER" id="PTHR33946:SF4">
    <property type="entry name" value="COAGULATION FACTOR XI"/>
    <property type="match status" value="1"/>
</dbReference>
<feature type="transmembrane region" description="Helical" evidence="4">
    <location>
        <begin position="21"/>
        <end position="38"/>
    </location>
</feature>
<dbReference type="InterPro" id="IPR003609">
    <property type="entry name" value="Pan_app"/>
</dbReference>
<evidence type="ECO:0000313" key="8">
    <source>
        <dbReference type="Proteomes" id="UP000332933"/>
    </source>
</evidence>
<dbReference type="AlphaFoldDB" id="A0A485KBI6"/>
<reference evidence="7 8" key="1">
    <citation type="submission" date="2019-03" db="EMBL/GenBank/DDBJ databases">
        <authorList>
            <person name="Gaulin E."/>
            <person name="Dumas B."/>
        </authorList>
    </citation>
    <scope>NUCLEOTIDE SEQUENCE [LARGE SCALE GENOMIC DNA]</scope>
    <source>
        <strain evidence="7">CBS 568.67</strain>
    </source>
</reference>
<feature type="domain" description="Apple" evidence="5">
    <location>
        <begin position="61"/>
        <end position="123"/>
    </location>
</feature>
<dbReference type="GO" id="GO:0005576">
    <property type="term" value="C:extracellular region"/>
    <property type="evidence" value="ECO:0007669"/>
    <property type="project" value="InterPro"/>
</dbReference>
<dbReference type="InterPro" id="IPR000177">
    <property type="entry name" value="Apple"/>
</dbReference>
<dbReference type="Gene3D" id="2.80.10.50">
    <property type="match status" value="1"/>
</dbReference>
<dbReference type="Pfam" id="PF14295">
    <property type="entry name" value="PAN_4"/>
    <property type="match status" value="3"/>
</dbReference>
<feature type="domain" description="Apple" evidence="5">
    <location>
        <begin position="136"/>
        <end position="203"/>
    </location>
</feature>
<dbReference type="InterPro" id="IPR035992">
    <property type="entry name" value="Ricin_B-like_lectins"/>
</dbReference>
<gene>
    <name evidence="7" type="primary">Aste57867_3911</name>
    <name evidence="6" type="ORF">As57867_003900</name>
    <name evidence="7" type="ORF">ASTE57867_3911</name>
</gene>
<evidence type="ECO:0000256" key="3">
    <source>
        <dbReference type="SAM" id="MobiDB-lite"/>
    </source>
</evidence>
<accession>A0A485KBI6</accession>
<keyword evidence="4" id="KW-0812">Transmembrane</keyword>
<evidence type="ECO:0000256" key="1">
    <source>
        <dbReference type="ARBA" id="ARBA00022737"/>
    </source>
</evidence>
<protein>
    <submittedName>
        <fullName evidence="7">Aste57867_3911 protein</fullName>
    </submittedName>
</protein>
<keyword evidence="4" id="KW-0472">Membrane</keyword>
<dbReference type="PANTHER" id="PTHR33946">
    <property type="match status" value="1"/>
</dbReference>
<dbReference type="EMBL" id="CAADRA010000822">
    <property type="protein sequence ID" value="VFT81050.1"/>
    <property type="molecule type" value="Genomic_DNA"/>
</dbReference>
<reference evidence="6" key="2">
    <citation type="submission" date="2019-06" db="EMBL/GenBank/DDBJ databases">
        <title>Genomics analysis of Aphanomyces spp. identifies a new class of oomycete effector associated with host adaptation.</title>
        <authorList>
            <person name="Gaulin E."/>
        </authorList>
    </citation>
    <scope>NUCLEOTIDE SEQUENCE</scope>
    <source>
        <strain evidence="6">CBS 578.67</strain>
    </source>
</reference>
<keyword evidence="4" id="KW-1133">Transmembrane helix</keyword>
<dbReference type="SMART" id="SM00223">
    <property type="entry name" value="APPLE"/>
    <property type="match status" value="4"/>
</dbReference>
<dbReference type="SUPFAM" id="SSF57414">
    <property type="entry name" value="Hairpin loop containing domain-like"/>
    <property type="match status" value="3"/>
</dbReference>
<feature type="domain" description="Apple" evidence="5">
    <location>
        <begin position="338"/>
        <end position="402"/>
    </location>
</feature>
<evidence type="ECO:0000313" key="6">
    <source>
        <dbReference type="EMBL" id="KAF0714334.1"/>
    </source>
</evidence>
<dbReference type="PROSITE" id="PS50231">
    <property type="entry name" value="RICIN_B_LECTIN"/>
    <property type="match status" value="1"/>
</dbReference>
<feature type="compositionally biased region" description="Pro residues" evidence="3">
    <location>
        <begin position="209"/>
        <end position="240"/>
    </location>
</feature>
<organism evidence="7 8">
    <name type="scientific">Aphanomyces stellatus</name>
    <dbReference type="NCBI Taxonomy" id="120398"/>
    <lineage>
        <taxon>Eukaryota</taxon>
        <taxon>Sar</taxon>
        <taxon>Stramenopiles</taxon>
        <taxon>Oomycota</taxon>
        <taxon>Saprolegniomycetes</taxon>
        <taxon>Saprolegniales</taxon>
        <taxon>Verrucalvaceae</taxon>
        <taxon>Aphanomyces</taxon>
    </lineage>
</organism>
<proteinExistence type="predicted"/>
<sequence>MTCYKMSVATIDTSQMFDDPIAGKFEFALVFIFVIAWTRKPMPRFGIGMAIVVATALAQTCSIQPDVDYPGNDLSTTTQDDPANCCSDCQNTPGCKAYNWDSGVCYLKSKKSKPVPSPGAVSGVLIPTTHIPPPTCAVQKNVDFDGLDIGSTGQDVSGNCCADCQAMPGCKFYTWYQGVCYLKAKQGRLSNLPGAVSGSLPETKAPTISPTPAPTPPPTTNPPTPLPTVAPTPSPTPNPSTPASTCTLLDGITYQGMDLKFTAMEYASDCCNYCRSEPACQTFTHYNGTCYLKSSVGNVSTLEGAISSSVGNHSLVIVSPPSTCALQLGMYYEGFEIVTFGMDMPIEDPIDFRISMDDCQEKCQAYTNCKLFTYVDRICTLRSDFGRRSPRFGAVTGTIPSDRFVTLVHDDSWCLSATLQWARCDGSTSQQWQYLRGQYLRNSQVGFCLDHALRYSNCFQDYGRINVKPNYVGFFGPNRKELVLTWEDTNLRVDRRRPTLDRQTIALVDILHPNPTPLSPLLIPLGNKTTNLCMAVNSSDALVARTCDSSSQRQKWSWSTMGGKFYLCEMPYMGQCLVADNVGMAVSLQVAFAPFARHSTQEHSALVLESSQKCLAMATPSGDNQRIVSMPCNSSDVSQMVDLSHIESFAWPSSIWAIGSPGLD</sequence>
<evidence type="ECO:0000256" key="2">
    <source>
        <dbReference type="ARBA" id="ARBA00023157"/>
    </source>
</evidence>
<dbReference type="Pfam" id="PF00024">
    <property type="entry name" value="PAN_1"/>
    <property type="match status" value="1"/>
</dbReference>
<feature type="domain" description="Apple" evidence="5">
    <location>
        <begin position="246"/>
        <end position="312"/>
    </location>
</feature>
<dbReference type="CDD" id="cd01100">
    <property type="entry name" value="APPLE_Factor_XI_like"/>
    <property type="match status" value="3"/>
</dbReference>
<feature type="region of interest" description="Disordered" evidence="3">
    <location>
        <begin position="195"/>
        <end position="242"/>
    </location>
</feature>
<dbReference type="SUPFAM" id="SSF50370">
    <property type="entry name" value="Ricin B-like lectins"/>
    <property type="match status" value="2"/>
</dbReference>
<dbReference type="GO" id="GO:0006508">
    <property type="term" value="P:proteolysis"/>
    <property type="evidence" value="ECO:0007669"/>
    <property type="project" value="InterPro"/>
</dbReference>
<keyword evidence="1" id="KW-0677">Repeat</keyword>
<evidence type="ECO:0000256" key="4">
    <source>
        <dbReference type="SAM" id="Phobius"/>
    </source>
</evidence>